<keyword evidence="12" id="KW-0521">NADP</keyword>
<comment type="pathway">
    <text evidence="4">Lipid metabolism; fatty acid biosynthesis.</text>
</comment>
<comment type="function">
    <text evidence="25">Involved in both the production of very long-chain fatty acids for sphingolipid synthesis and the degradation of the sphingosine moiety in sphingolipids through the sphingosine 1-phosphate metabolic pathway. Catalyzes the last of the four reactions of the long-chain fatty acids elongation cycle. This endoplasmic reticulum-bound enzymatic process, allows the addition of 2 carbons to the chain of long- and very long-chain fatty acids/VLCFAs per cycle. This enzyme reduces the trans-2,3-enoyl-CoA fatty acid intermediate to an acyl-CoA that can be further elongated by entering a new cycle of elongation. Thereby, it participates in the production of VLCFAs of different chain lengths that are involved in multiple biological processes as precursors of membrane lipids and lipid mediators. Catalyzes the saturation step of the sphingosine 1-phosphate metabolic pathway, the conversion of trans-2-hexadecenoyl-CoA to palmitoyl-CoA.</text>
</comment>
<evidence type="ECO:0000256" key="16">
    <source>
        <dbReference type="ARBA" id="ARBA00023098"/>
    </source>
</evidence>
<evidence type="ECO:0000256" key="14">
    <source>
        <dbReference type="ARBA" id="ARBA00022990"/>
    </source>
</evidence>
<feature type="transmembrane region" description="Helical" evidence="29">
    <location>
        <begin position="244"/>
        <end position="262"/>
    </location>
</feature>
<keyword evidence="8" id="KW-0597">Phosphoprotein</keyword>
<dbReference type="Proteomes" id="UP001187343">
    <property type="component" value="Unassembled WGS sequence"/>
</dbReference>
<evidence type="ECO:0000256" key="7">
    <source>
        <dbReference type="ARBA" id="ARBA00022516"/>
    </source>
</evidence>
<dbReference type="EC" id="1.3.1.93" evidence="6"/>
<comment type="catalytic activity">
    <reaction evidence="20">
        <text>(2E,7Z,10Z,13Z,16Z)-docosapentaenoyl-CoA + NADPH + H(+) = (7Z,10Z,13Z,16Z)-docosatetraenoyl-CoA + NADP(+)</text>
        <dbReference type="Rhea" id="RHEA:39331"/>
        <dbReference type="ChEBI" id="CHEBI:15378"/>
        <dbReference type="ChEBI" id="CHEBI:57783"/>
        <dbReference type="ChEBI" id="CHEBI:58349"/>
        <dbReference type="ChEBI" id="CHEBI:73856"/>
        <dbReference type="ChEBI" id="CHEBI:76416"/>
    </reaction>
    <physiologicalReaction direction="left-to-right" evidence="20">
        <dbReference type="Rhea" id="RHEA:39332"/>
    </physiologicalReaction>
</comment>
<evidence type="ECO:0000256" key="5">
    <source>
        <dbReference type="ARBA" id="ARBA00007742"/>
    </source>
</evidence>
<proteinExistence type="inferred from homology"/>
<dbReference type="InterPro" id="IPR049127">
    <property type="entry name" value="TECR-like_N"/>
</dbReference>
<evidence type="ECO:0000256" key="26">
    <source>
        <dbReference type="ARBA" id="ARBA00072713"/>
    </source>
</evidence>
<comment type="similarity">
    <text evidence="5">Belongs to the steroid 5-alpha reductase family.</text>
</comment>
<feature type="transmembrane region" description="Helical" evidence="29">
    <location>
        <begin position="274"/>
        <end position="293"/>
    </location>
</feature>
<dbReference type="Pfam" id="PF21696">
    <property type="entry name" value="TECR_N"/>
    <property type="match status" value="1"/>
</dbReference>
<evidence type="ECO:0000256" key="11">
    <source>
        <dbReference type="ARBA" id="ARBA00022832"/>
    </source>
</evidence>
<dbReference type="GO" id="GO:0005789">
    <property type="term" value="C:endoplasmic reticulum membrane"/>
    <property type="evidence" value="ECO:0007669"/>
    <property type="project" value="UniProtKB-SubCell"/>
</dbReference>
<evidence type="ECO:0000256" key="13">
    <source>
        <dbReference type="ARBA" id="ARBA00022989"/>
    </source>
</evidence>
<comment type="catalytic activity">
    <reaction evidence="19">
        <text>(2E)-hexadecenoyl-CoA + NADPH + H(+) = hexadecanoyl-CoA + NADP(+)</text>
        <dbReference type="Rhea" id="RHEA:36143"/>
        <dbReference type="ChEBI" id="CHEBI:15378"/>
        <dbReference type="ChEBI" id="CHEBI:57379"/>
        <dbReference type="ChEBI" id="CHEBI:57783"/>
        <dbReference type="ChEBI" id="CHEBI:58349"/>
        <dbReference type="ChEBI" id="CHEBI:61526"/>
    </reaction>
    <physiologicalReaction direction="left-to-right" evidence="19">
        <dbReference type="Rhea" id="RHEA:36144"/>
    </physiologicalReaction>
</comment>
<keyword evidence="16" id="KW-0443">Lipid metabolism</keyword>
<evidence type="ECO:0000256" key="9">
    <source>
        <dbReference type="ARBA" id="ARBA00022692"/>
    </source>
</evidence>
<keyword evidence="9 29" id="KW-0812">Transmembrane</keyword>
<evidence type="ECO:0000256" key="18">
    <source>
        <dbReference type="ARBA" id="ARBA00023160"/>
    </source>
</evidence>
<evidence type="ECO:0000256" key="25">
    <source>
        <dbReference type="ARBA" id="ARBA00057553"/>
    </source>
</evidence>
<comment type="subcellular location">
    <subcellularLocation>
        <location evidence="1">Endoplasmic reticulum membrane</location>
        <topology evidence="1">Multi-pass membrane protein</topology>
    </subcellularLocation>
</comment>
<reference evidence="32" key="1">
    <citation type="submission" date="2023-08" db="EMBL/GenBank/DDBJ databases">
        <title>Chromosome-level Genome Assembly of mud carp (Cirrhinus molitorella).</title>
        <authorList>
            <person name="Liu H."/>
        </authorList>
    </citation>
    <scope>NUCLEOTIDE SEQUENCE</scope>
    <source>
        <strain evidence="32">Prfri</strain>
        <tissue evidence="32">Muscle</tissue>
    </source>
</reference>
<dbReference type="PROSITE" id="PS50244">
    <property type="entry name" value="S5A_REDUCTASE"/>
    <property type="match status" value="1"/>
</dbReference>
<dbReference type="PANTHER" id="PTHR10556:SF59">
    <property type="entry name" value="STEROID 5-ALPHA REDUCTASE C-TERMINAL DOMAIN-CONTAINING PROTEIN"/>
    <property type="match status" value="1"/>
</dbReference>
<evidence type="ECO:0000256" key="24">
    <source>
        <dbReference type="ARBA" id="ARBA00052468"/>
    </source>
</evidence>
<keyword evidence="10" id="KW-0256">Endoplasmic reticulum</keyword>
<name>A0AA88P0K1_9TELE</name>
<keyword evidence="14" id="KW-0007">Acetylation</keyword>
<evidence type="ECO:0000256" key="10">
    <source>
        <dbReference type="ARBA" id="ARBA00022824"/>
    </source>
</evidence>
<keyword evidence="11" id="KW-0276">Fatty acid metabolism</keyword>
<gene>
    <name evidence="32" type="ORF">Q8A67_024627</name>
</gene>
<dbReference type="InterPro" id="IPR001104">
    <property type="entry name" value="3-oxo-5_a-steroid_4-DH_C"/>
</dbReference>
<evidence type="ECO:0000256" key="21">
    <source>
        <dbReference type="ARBA" id="ARBA00050733"/>
    </source>
</evidence>
<evidence type="ECO:0000259" key="31">
    <source>
        <dbReference type="Pfam" id="PF21696"/>
    </source>
</evidence>
<comment type="catalytic activity">
    <reaction evidence="24">
        <text>(2E,7Z,10Z,13Z,16Z,19Z)-docosahexaenoyl-CoA + NADPH + H(+) = (7Z,10Z,13Z,16Z,19Z)-docosapentaenoyl-CoA + NADP(+)</text>
        <dbReference type="Rhea" id="RHEA:39467"/>
        <dbReference type="ChEBI" id="CHEBI:15378"/>
        <dbReference type="ChEBI" id="CHEBI:57783"/>
        <dbReference type="ChEBI" id="CHEBI:58349"/>
        <dbReference type="ChEBI" id="CHEBI:73870"/>
        <dbReference type="ChEBI" id="CHEBI:76461"/>
    </reaction>
    <physiologicalReaction direction="left-to-right" evidence="24">
        <dbReference type="Rhea" id="RHEA:39468"/>
    </physiologicalReaction>
</comment>
<organism evidence="32 33">
    <name type="scientific">Cirrhinus molitorella</name>
    <name type="common">mud carp</name>
    <dbReference type="NCBI Taxonomy" id="172907"/>
    <lineage>
        <taxon>Eukaryota</taxon>
        <taxon>Metazoa</taxon>
        <taxon>Chordata</taxon>
        <taxon>Craniata</taxon>
        <taxon>Vertebrata</taxon>
        <taxon>Euteleostomi</taxon>
        <taxon>Actinopterygii</taxon>
        <taxon>Neopterygii</taxon>
        <taxon>Teleostei</taxon>
        <taxon>Ostariophysi</taxon>
        <taxon>Cypriniformes</taxon>
        <taxon>Cyprinidae</taxon>
        <taxon>Labeoninae</taxon>
        <taxon>Labeonini</taxon>
        <taxon>Cirrhinus</taxon>
    </lineage>
</organism>
<keyword evidence="7" id="KW-0444">Lipid biosynthesis</keyword>
<feature type="domain" description="TECR-like N-terminal" evidence="31">
    <location>
        <begin position="82"/>
        <end position="158"/>
    </location>
</feature>
<keyword evidence="15" id="KW-0560">Oxidoreductase</keyword>
<accession>A0AA88P0K1</accession>
<feature type="transmembrane region" description="Helical" evidence="29">
    <location>
        <begin position="314"/>
        <end position="332"/>
    </location>
</feature>
<dbReference type="GO" id="GO:0102758">
    <property type="term" value="F:very-long-chain enoyl-CoA reductase activity"/>
    <property type="evidence" value="ECO:0007669"/>
    <property type="project" value="UniProtKB-EC"/>
</dbReference>
<evidence type="ECO:0000313" key="32">
    <source>
        <dbReference type="EMBL" id="KAK2870235.1"/>
    </source>
</evidence>
<evidence type="ECO:0000256" key="17">
    <source>
        <dbReference type="ARBA" id="ARBA00023136"/>
    </source>
</evidence>
<evidence type="ECO:0000256" key="20">
    <source>
        <dbReference type="ARBA" id="ARBA00050400"/>
    </source>
</evidence>
<evidence type="ECO:0000256" key="6">
    <source>
        <dbReference type="ARBA" id="ARBA00012530"/>
    </source>
</evidence>
<comment type="caution">
    <text evidence="32">The sequence shown here is derived from an EMBL/GenBank/DDBJ whole genome shotgun (WGS) entry which is preliminary data.</text>
</comment>
<evidence type="ECO:0000313" key="33">
    <source>
        <dbReference type="Proteomes" id="UP001187343"/>
    </source>
</evidence>
<evidence type="ECO:0000256" key="22">
    <source>
        <dbReference type="ARBA" id="ARBA00050808"/>
    </source>
</evidence>
<dbReference type="AlphaFoldDB" id="A0AA88P0K1"/>
<dbReference type="Pfam" id="PF02544">
    <property type="entry name" value="Steroid_dh"/>
    <property type="match status" value="1"/>
</dbReference>
<dbReference type="EMBL" id="JAUYZG010000024">
    <property type="protein sequence ID" value="KAK2870235.1"/>
    <property type="molecule type" value="Genomic_DNA"/>
</dbReference>
<dbReference type="GO" id="GO:0042761">
    <property type="term" value="P:very long-chain fatty acid biosynthetic process"/>
    <property type="evidence" value="ECO:0007669"/>
    <property type="project" value="TreeGrafter"/>
</dbReference>
<evidence type="ECO:0000256" key="3">
    <source>
        <dbReference type="ARBA" id="ARBA00004991"/>
    </source>
</evidence>
<protein>
    <recommendedName>
        <fullName evidence="26">Very-long-chain enoyl-CoA reductase</fullName>
        <ecNumber evidence="6">1.3.1.93</ecNumber>
    </recommendedName>
    <alternativeName>
        <fullName evidence="28">Synaptic glycoprotein SC2</fullName>
    </alternativeName>
    <alternativeName>
        <fullName evidence="27">Trans-2,3-enoyl-CoA reductase</fullName>
    </alternativeName>
</protein>
<comment type="catalytic activity">
    <reaction evidence="21">
        <text>octadecanoyl-CoA + NADP(+) = (2E)-octadecenoyl-CoA + NADPH + H(+)</text>
        <dbReference type="Rhea" id="RHEA:35351"/>
        <dbReference type="ChEBI" id="CHEBI:15378"/>
        <dbReference type="ChEBI" id="CHEBI:57394"/>
        <dbReference type="ChEBI" id="CHEBI:57783"/>
        <dbReference type="ChEBI" id="CHEBI:58349"/>
        <dbReference type="ChEBI" id="CHEBI:71412"/>
    </reaction>
    <physiologicalReaction direction="right-to-left" evidence="21">
        <dbReference type="Rhea" id="RHEA:35353"/>
    </physiologicalReaction>
</comment>
<feature type="domain" description="3-oxo-5-alpha-steroid 4-dehydrogenase C-terminal" evidence="30">
    <location>
        <begin position="233"/>
        <end position="386"/>
    </location>
</feature>
<evidence type="ECO:0000256" key="15">
    <source>
        <dbReference type="ARBA" id="ARBA00023002"/>
    </source>
</evidence>
<dbReference type="InterPro" id="IPR039357">
    <property type="entry name" value="SRD5A/TECR"/>
</dbReference>
<evidence type="ECO:0000256" key="19">
    <source>
        <dbReference type="ARBA" id="ARBA00050319"/>
    </source>
</evidence>
<evidence type="ECO:0000256" key="4">
    <source>
        <dbReference type="ARBA" id="ARBA00005194"/>
    </source>
</evidence>
<keyword evidence="33" id="KW-1185">Reference proteome</keyword>
<sequence>MATQCPRLSPTPVLSYCDSGASGNKSDHHQNTNSALHISQRWMPQCSGRLLALHANAGAQKKVGRLERTAATDPAGFMTLIFQVEILDSKTKEQLCFLDKVEPHSSVGDIKSLFHKSYPKWYPARQSLRLDPKGKALRDDDVLQNLPVGTSAILYFRDLGPQLGWTMVFLVEYIGPLLIYLLFYIRVPYIYNHKYTFTSSSHQVVNLACACHSFHYIKRLFETIFVHRFSNGTMPLRAILKNCAYYWGFAAWLAYYINHPLYTPPSYGETQVNYALIIFVLCEAGNFSIHWSLNSLKCEGTKCRRFPNPSKNPFTWLFFFVSCPNYTYEVGAWVGLSIMTQCVPVALFTFVGFIQMSIWAKGKHKTYNREFKDYPNLRMSILPFIL</sequence>
<evidence type="ECO:0000256" key="29">
    <source>
        <dbReference type="SAM" id="Phobius"/>
    </source>
</evidence>
<comment type="catalytic activity">
    <reaction evidence="22">
        <text>a very-long-chain 2,3-saturated fatty acyl-CoA + NADP(+) = a very-long-chain (2E)-enoyl-CoA + NADPH + H(+)</text>
        <dbReference type="Rhea" id="RHEA:14473"/>
        <dbReference type="ChEBI" id="CHEBI:15378"/>
        <dbReference type="ChEBI" id="CHEBI:57783"/>
        <dbReference type="ChEBI" id="CHEBI:58349"/>
        <dbReference type="ChEBI" id="CHEBI:83724"/>
        <dbReference type="ChEBI" id="CHEBI:83728"/>
        <dbReference type="EC" id="1.3.1.93"/>
    </reaction>
    <physiologicalReaction direction="right-to-left" evidence="22">
        <dbReference type="Rhea" id="RHEA:14475"/>
    </physiologicalReaction>
</comment>
<evidence type="ECO:0000256" key="1">
    <source>
        <dbReference type="ARBA" id="ARBA00004477"/>
    </source>
</evidence>
<dbReference type="PANTHER" id="PTHR10556">
    <property type="entry name" value="3-OXO-5-ALPHA-STEROID 4-DEHYDROGENASE"/>
    <property type="match status" value="1"/>
</dbReference>
<feature type="transmembrane region" description="Helical" evidence="29">
    <location>
        <begin position="338"/>
        <end position="360"/>
    </location>
</feature>
<dbReference type="InterPro" id="IPR029071">
    <property type="entry name" value="Ubiquitin-like_domsf"/>
</dbReference>
<feature type="transmembrane region" description="Helical" evidence="29">
    <location>
        <begin position="163"/>
        <end position="185"/>
    </location>
</feature>
<evidence type="ECO:0000259" key="30">
    <source>
        <dbReference type="Pfam" id="PF02544"/>
    </source>
</evidence>
<dbReference type="Gene3D" id="3.10.20.90">
    <property type="entry name" value="Phosphatidylinositol 3-kinase Catalytic Subunit, Chain A, domain 1"/>
    <property type="match status" value="1"/>
</dbReference>
<comment type="pathway">
    <text evidence="2">Lipid metabolism; sphingolipid metabolism.</text>
</comment>
<evidence type="ECO:0000256" key="12">
    <source>
        <dbReference type="ARBA" id="ARBA00022857"/>
    </source>
</evidence>
<evidence type="ECO:0000256" key="2">
    <source>
        <dbReference type="ARBA" id="ARBA00004760"/>
    </source>
</evidence>
<evidence type="ECO:0000256" key="27">
    <source>
        <dbReference type="ARBA" id="ARBA00078575"/>
    </source>
</evidence>
<evidence type="ECO:0000256" key="8">
    <source>
        <dbReference type="ARBA" id="ARBA00022553"/>
    </source>
</evidence>
<evidence type="ECO:0000256" key="23">
    <source>
        <dbReference type="ARBA" id="ARBA00051464"/>
    </source>
</evidence>
<keyword evidence="17 29" id="KW-0472">Membrane</keyword>
<keyword evidence="13 29" id="KW-1133">Transmembrane helix</keyword>
<dbReference type="FunFam" id="3.10.20.90:FF:000083">
    <property type="entry name" value="Trans-2,3-enoyl-CoA reductase b"/>
    <property type="match status" value="1"/>
</dbReference>
<comment type="catalytic activity">
    <reaction evidence="23">
        <text>(2E,8Z,11Z,14Z)-eicosatetraenoyl-CoA + NADPH + H(+) = (8Z,11Z,14Z)-eicosatrienoyl-CoA + NADP(+)</text>
        <dbReference type="Rhea" id="RHEA:39319"/>
        <dbReference type="ChEBI" id="CHEBI:15378"/>
        <dbReference type="ChEBI" id="CHEBI:57783"/>
        <dbReference type="ChEBI" id="CHEBI:58349"/>
        <dbReference type="ChEBI" id="CHEBI:74264"/>
        <dbReference type="ChEBI" id="CHEBI:76412"/>
    </reaction>
    <physiologicalReaction direction="left-to-right" evidence="23">
        <dbReference type="Rhea" id="RHEA:39320"/>
    </physiologicalReaction>
</comment>
<dbReference type="SUPFAM" id="SSF54236">
    <property type="entry name" value="Ubiquitin-like"/>
    <property type="match status" value="1"/>
</dbReference>
<keyword evidence="18" id="KW-0275">Fatty acid biosynthesis</keyword>
<evidence type="ECO:0000256" key="28">
    <source>
        <dbReference type="ARBA" id="ARBA00081803"/>
    </source>
</evidence>
<comment type="pathway">
    <text evidence="3">Sphingolipid metabolism.</text>
</comment>